<protein>
    <submittedName>
        <fullName evidence="1">Uncharacterized protein</fullName>
    </submittedName>
</protein>
<name>A0ABU7RFY8_9BACT</name>
<accession>A0ABU7RFY8</accession>
<dbReference type="RefSeq" id="WP_330974329.1">
    <property type="nucleotide sequence ID" value="NZ_JAZGLY010000003.1"/>
</dbReference>
<dbReference type="EMBL" id="JAZGLY010000003">
    <property type="protein sequence ID" value="MEE6186920.1"/>
    <property type="molecule type" value="Genomic_DNA"/>
</dbReference>
<comment type="caution">
    <text evidence="1">The sequence shown here is derived from an EMBL/GenBank/DDBJ whole genome shotgun (WGS) entry which is preliminary data.</text>
</comment>
<sequence length="102" mass="11686">MRSTILYIIAVFLLTLFAYKEVVADLHIIYTQQETICECESENAERSLEERGTEHEQKLITETFALPHFPEPQLAEKPIYQPPYIGTAYTGTITPPPKFSHS</sequence>
<evidence type="ECO:0000313" key="2">
    <source>
        <dbReference type="Proteomes" id="UP001357452"/>
    </source>
</evidence>
<gene>
    <name evidence="1" type="ORF">V2H41_06510</name>
</gene>
<organism evidence="1 2">
    <name type="scientific">Niabella digestorum</name>
    <dbReference type="NCBI Taxonomy" id="3117701"/>
    <lineage>
        <taxon>Bacteria</taxon>
        <taxon>Pseudomonadati</taxon>
        <taxon>Bacteroidota</taxon>
        <taxon>Chitinophagia</taxon>
        <taxon>Chitinophagales</taxon>
        <taxon>Chitinophagaceae</taxon>
        <taxon>Niabella</taxon>
    </lineage>
</organism>
<dbReference type="Proteomes" id="UP001357452">
    <property type="component" value="Unassembled WGS sequence"/>
</dbReference>
<reference evidence="1 2" key="1">
    <citation type="submission" date="2024-01" db="EMBL/GenBank/DDBJ databases">
        <title>Niabella digestum sp. nov., isolated from waste digestion system.</title>
        <authorList>
            <person name="Zhang L."/>
        </authorList>
    </citation>
    <scope>NUCLEOTIDE SEQUENCE [LARGE SCALE GENOMIC DNA]</scope>
    <source>
        <strain evidence="1 2">A18</strain>
    </source>
</reference>
<proteinExistence type="predicted"/>
<keyword evidence="2" id="KW-1185">Reference proteome</keyword>
<evidence type="ECO:0000313" key="1">
    <source>
        <dbReference type="EMBL" id="MEE6186920.1"/>
    </source>
</evidence>